<keyword evidence="2" id="KW-0472">Membrane</keyword>
<comment type="caution">
    <text evidence="3">The sequence shown here is derived from an EMBL/GenBank/DDBJ whole genome shotgun (WGS) entry which is preliminary data.</text>
</comment>
<keyword evidence="2" id="KW-0812">Transmembrane</keyword>
<sequence length="230" mass="24851">MGAVGSSSQDLIPTPTLIFKDSGKQYATSRPIFYEQVMDSSSSDFSPSSDYSESSYFSSESSSSSSASGPKSASVTKKGSIVKSTSTTSPTTKVNSSSIWNTTKATNYGILEDDRFVIFVGCGIAGLLFMMLLLIAVLVGHRPSCPPVPQQDRRDECYYEAISSTMPTPSIYEQPRETATYNDGCTMSFQSANVRTNAQNTQDDYLIPLQNPSTRGQYVASDSPYLAVSD</sequence>
<reference evidence="3 4" key="1">
    <citation type="journal article" date="2017" name="PLoS Biol.">
        <title>The sea cucumber genome provides insights into morphological evolution and visceral regeneration.</title>
        <authorList>
            <person name="Zhang X."/>
            <person name="Sun L."/>
            <person name="Yuan J."/>
            <person name="Sun Y."/>
            <person name="Gao Y."/>
            <person name="Zhang L."/>
            <person name="Li S."/>
            <person name="Dai H."/>
            <person name="Hamel J.F."/>
            <person name="Liu C."/>
            <person name="Yu Y."/>
            <person name="Liu S."/>
            <person name="Lin W."/>
            <person name="Guo K."/>
            <person name="Jin S."/>
            <person name="Xu P."/>
            <person name="Storey K.B."/>
            <person name="Huan P."/>
            <person name="Zhang T."/>
            <person name="Zhou Y."/>
            <person name="Zhang J."/>
            <person name="Lin C."/>
            <person name="Li X."/>
            <person name="Xing L."/>
            <person name="Huo D."/>
            <person name="Sun M."/>
            <person name="Wang L."/>
            <person name="Mercier A."/>
            <person name="Li F."/>
            <person name="Yang H."/>
            <person name="Xiang J."/>
        </authorList>
    </citation>
    <scope>NUCLEOTIDE SEQUENCE [LARGE SCALE GENOMIC DNA]</scope>
    <source>
        <strain evidence="3">Shaxun</strain>
        <tissue evidence="3">Muscle</tissue>
    </source>
</reference>
<protein>
    <submittedName>
        <fullName evidence="3">Uncharacterized protein</fullName>
    </submittedName>
</protein>
<gene>
    <name evidence="3" type="ORF">BSL78_25885</name>
</gene>
<name>A0A2G8JNK8_STIJA</name>
<organism evidence="3 4">
    <name type="scientific">Stichopus japonicus</name>
    <name type="common">Sea cucumber</name>
    <dbReference type="NCBI Taxonomy" id="307972"/>
    <lineage>
        <taxon>Eukaryota</taxon>
        <taxon>Metazoa</taxon>
        <taxon>Echinodermata</taxon>
        <taxon>Eleutherozoa</taxon>
        <taxon>Echinozoa</taxon>
        <taxon>Holothuroidea</taxon>
        <taxon>Aspidochirotacea</taxon>
        <taxon>Aspidochirotida</taxon>
        <taxon>Stichopodidae</taxon>
        <taxon>Apostichopus</taxon>
    </lineage>
</organism>
<feature type="region of interest" description="Disordered" evidence="1">
    <location>
        <begin position="40"/>
        <end position="96"/>
    </location>
</feature>
<evidence type="ECO:0000256" key="1">
    <source>
        <dbReference type="SAM" id="MobiDB-lite"/>
    </source>
</evidence>
<accession>A0A2G8JNK8</accession>
<proteinExistence type="predicted"/>
<dbReference type="EMBL" id="MRZV01001525">
    <property type="protein sequence ID" value="PIK37285.1"/>
    <property type="molecule type" value="Genomic_DNA"/>
</dbReference>
<keyword evidence="2" id="KW-1133">Transmembrane helix</keyword>
<evidence type="ECO:0000313" key="3">
    <source>
        <dbReference type="EMBL" id="PIK37285.1"/>
    </source>
</evidence>
<feature type="compositionally biased region" description="Low complexity" evidence="1">
    <location>
        <begin position="81"/>
        <end position="96"/>
    </location>
</feature>
<dbReference type="Proteomes" id="UP000230750">
    <property type="component" value="Unassembled WGS sequence"/>
</dbReference>
<dbReference type="AlphaFoldDB" id="A0A2G8JNK8"/>
<evidence type="ECO:0000256" key="2">
    <source>
        <dbReference type="SAM" id="Phobius"/>
    </source>
</evidence>
<feature type="compositionally biased region" description="Low complexity" evidence="1">
    <location>
        <begin position="40"/>
        <end position="74"/>
    </location>
</feature>
<feature type="transmembrane region" description="Helical" evidence="2">
    <location>
        <begin position="116"/>
        <end position="139"/>
    </location>
</feature>
<keyword evidence="4" id="KW-1185">Reference proteome</keyword>
<evidence type="ECO:0000313" key="4">
    <source>
        <dbReference type="Proteomes" id="UP000230750"/>
    </source>
</evidence>